<gene>
    <name evidence="1" type="ORF">METZ01_LOCUS308948</name>
</gene>
<proteinExistence type="predicted"/>
<evidence type="ECO:0000313" key="1">
    <source>
        <dbReference type="EMBL" id="SVC56094.1"/>
    </source>
</evidence>
<organism evidence="1">
    <name type="scientific">marine metagenome</name>
    <dbReference type="NCBI Taxonomy" id="408172"/>
    <lineage>
        <taxon>unclassified sequences</taxon>
        <taxon>metagenomes</taxon>
        <taxon>ecological metagenomes</taxon>
    </lineage>
</organism>
<protein>
    <submittedName>
        <fullName evidence="1">Uncharacterized protein</fullName>
    </submittedName>
</protein>
<name>A0A382N4I7_9ZZZZ</name>
<feature type="non-terminal residue" evidence="1">
    <location>
        <position position="1"/>
    </location>
</feature>
<accession>A0A382N4I7</accession>
<feature type="non-terminal residue" evidence="1">
    <location>
        <position position="58"/>
    </location>
</feature>
<sequence>LHYQLRRDNDTYLSDVIRQYDDIVPIVLCRELIEFFEKSRTFRVDDHRKQAQEMQLMG</sequence>
<dbReference type="EMBL" id="UINC01097960">
    <property type="protein sequence ID" value="SVC56094.1"/>
    <property type="molecule type" value="Genomic_DNA"/>
</dbReference>
<dbReference type="AlphaFoldDB" id="A0A382N4I7"/>
<reference evidence="1" key="1">
    <citation type="submission" date="2018-05" db="EMBL/GenBank/DDBJ databases">
        <authorList>
            <person name="Lanie J.A."/>
            <person name="Ng W.-L."/>
            <person name="Kazmierczak K.M."/>
            <person name="Andrzejewski T.M."/>
            <person name="Davidsen T.M."/>
            <person name="Wayne K.J."/>
            <person name="Tettelin H."/>
            <person name="Glass J.I."/>
            <person name="Rusch D."/>
            <person name="Podicherti R."/>
            <person name="Tsui H.-C.T."/>
            <person name="Winkler M.E."/>
        </authorList>
    </citation>
    <scope>NUCLEOTIDE SEQUENCE</scope>
</reference>